<evidence type="ECO:0000313" key="2">
    <source>
        <dbReference type="EMBL" id="GGE20533.1"/>
    </source>
</evidence>
<evidence type="ECO:0000313" key="3">
    <source>
        <dbReference type="Proteomes" id="UP000635071"/>
    </source>
</evidence>
<dbReference type="SUPFAM" id="SSF55729">
    <property type="entry name" value="Acyl-CoA N-acyltransferases (Nat)"/>
    <property type="match status" value="1"/>
</dbReference>
<dbReference type="PROSITE" id="PS51186">
    <property type="entry name" value="GNAT"/>
    <property type="match status" value="1"/>
</dbReference>
<reference evidence="2" key="1">
    <citation type="journal article" date="2014" name="Int. J. Syst. Evol. Microbiol.">
        <title>Complete genome sequence of Corynebacterium casei LMG S-19264T (=DSM 44701T), isolated from a smear-ripened cheese.</title>
        <authorList>
            <consortium name="US DOE Joint Genome Institute (JGI-PGF)"/>
            <person name="Walter F."/>
            <person name="Albersmeier A."/>
            <person name="Kalinowski J."/>
            <person name="Ruckert C."/>
        </authorList>
    </citation>
    <scope>NUCLEOTIDE SEQUENCE</scope>
    <source>
        <strain evidence="2">CGMCC 1.15519</strain>
    </source>
</reference>
<dbReference type="PANTHER" id="PTHR43792">
    <property type="entry name" value="GNAT FAMILY, PUTATIVE (AFU_ORTHOLOGUE AFUA_3G00765)-RELATED-RELATED"/>
    <property type="match status" value="1"/>
</dbReference>
<dbReference type="Pfam" id="PF13302">
    <property type="entry name" value="Acetyltransf_3"/>
    <property type="match status" value="1"/>
</dbReference>
<dbReference type="EMBL" id="BMJM01000014">
    <property type="protein sequence ID" value="GGE20533.1"/>
    <property type="molecule type" value="Genomic_DNA"/>
</dbReference>
<reference evidence="2" key="2">
    <citation type="submission" date="2020-09" db="EMBL/GenBank/DDBJ databases">
        <authorList>
            <person name="Sun Q."/>
            <person name="Zhou Y."/>
        </authorList>
    </citation>
    <scope>NUCLEOTIDE SEQUENCE</scope>
    <source>
        <strain evidence="2">CGMCC 1.15519</strain>
    </source>
</reference>
<dbReference type="RefSeq" id="WP_188763991.1">
    <property type="nucleotide sequence ID" value="NZ_BMJM01000014.1"/>
</dbReference>
<dbReference type="GO" id="GO:0016747">
    <property type="term" value="F:acyltransferase activity, transferring groups other than amino-acyl groups"/>
    <property type="evidence" value="ECO:0007669"/>
    <property type="project" value="InterPro"/>
</dbReference>
<dbReference type="InterPro" id="IPR000182">
    <property type="entry name" value="GNAT_dom"/>
</dbReference>
<accession>A0A917A1S8</accession>
<dbReference type="InterPro" id="IPR016181">
    <property type="entry name" value="Acyl_CoA_acyltransferase"/>
</dbReference>
<comment type="caution">
    <text evidence="2">The sequence shown here is derived from an EMBL/GenBank/DDBJ whole genome shotgun (WGS) entry which is preliminary data.</text>
</comment>
<gene>
    <name evidence="2" type="ORF">GCM10011529_29010</name>
</gene>
<dbReference type="AlphaFoldDB" id="A0A917A1S8"/>
<name>A0A917A1S8_9SPHN</name>
<dbReference type="Proteomes" id="UP000635071">
    <property type="component" value="Unassembled WGS sequence"/>
</dbReference>
<dbReference type="Gene3D" id="3.40.630.30">
    <property type="match status" value="1"/>
</dbReference>
<protein>
    <submittedName>
        <fullName evidence="2">Acetyltransferase</fullName>
    </submittedName>
</protein>
<feature type="domain" description="N-acetyltransferase" evidence="1">
    <location>
        <begin position="18"/>
        <end position="167"/>
    </location>
</feature>
<dbReference type="PANTHER" id="PTHR43792:SF1">
    <property type="entry name" value="N-ACETYLTRANSFERASE DOMAIN-CONTAINING PROTEIN"/>
    <property type="match status" value="1"/>
</dbReference>
<organism evidence="2 3">
    <name type="scientific">Sandarakinorhabdus glacialis</name>
    <dbReference type="NCBI Taxonomy" id="1614636"/>
    <lineage>
        <taxon>Bacteria</taxon>
        <taxon>Pseudomonadati</taxon>
        <taxon>Pseudomonadota</taxon>
        <taxon>Alphaproteobacteria</taxon>
        <taxon>Sphingomonadales</taxon>
        <taxon>Sphingosinicellaceae</taxon>
        <taxon>Sandarakinorhabdus</taxon>
    </lineage>
</organism>
<proteinExistence type="predicted"/>
<evidence type="ECO:0000259" key="1">
    <source>
        <dbReference type="PROSITE" id="PS51186"/>
    </source>
</evidence>
<sequence>MIKSDRLTLRNWHDSDRIPFNAMGRDPAVMEHLGPLQSQADTDAGIARLSAIAAEHGHTFWAIERRDDQQFLGFCGLKIAPENIPDIEGAIEIGWRLRADAWGKGYAGEAARASLDWGWANLAADRIIAITIPANIRSQALMLRLGMVRRHDLDFDHPALVPGDPLRPHVTFEIRRV</sequence>
<keyword evidence="3" id="KW-1185">Reference proteome</keyword>
<dbReference type="InterPro" id="IPR051531">
    <property type="entry name" value="N-acetyltransferase"/>
</dbReference>